<protein>
    <submittedName>
        <fullName evidence="2">Uncharacterized protein</fullName>
    </submittedName>
</protein>
<sequence>MPRQKRSSPALEKALRRIAGMQSVTRTIDFGNGYTMDAYDEHILAMQEKLMAYNRMLSMVDGAYNDMLMAERKLMDFSDHMLSGFGVRYGKDSSEYEMAGGCRKSDRQKRTRRTANTMNVA</sequence>
<dbReference type="RefSeq" id="WP_190706146.1">
    <property type="nucleotide sequence ID" value="NZ_JAMPKX010000008.1"/>
</dbReference>
<reference evidence="2 3" key="1">
    <citation type="submission" date="2022-04" db="EMBL/GenBank/DDBJ databases">
        <title>Positive selection, recombination, and allopatry shape intraspecific diversity of widespread and dominant cyanobacteria.</title>
        <authorList>
            <person name="Wei J."/>
            <person name="Shu W."/>
            <person name="Hu C."/>
        </authorList>
    </citation>
    <scope>NUCLEOTIDE SEQUENCE [LARGE SCALE GENOMIC DNA]</scope>
    <source>
        <strain evidence="2 3">DQ-A4</strain>
    </source>
</reference>
<dbReference type="Proteomes" id="UP001482513">
    <property type="component" value="Unassembled WGS sequence"/>
</dbReference>
<evidence type="ECO:0000313" key="3">
    <source>
        <dbReference type="Proteomes" id="UP001482513"/>
    </source>
</evidence>
<accession>A0ABV0K776</accession>
<comment type="caution">
    <text evidence="2">The sequence shown here is derived from an EMBL/GenBank/DDBJ whole genome shotgun (WGS) entry which is preliminary data.</text>
</comment>
<dbReference type="EMBL" id="JAMPKX010000008">
    <property type="protein sequence ID" value="MEP0948600.1"/>
    <property type="molecule type" value="Genomic_DNA"/>
</dbReference>
<gene>
    <name evidence="2" type="ORF">NC992_17075</name>
</gene>
<feature type="region of interest" description="Disordered" evidence="1">
    <location>
        <begin position="97"/>
        <end position="121"/>
    </location>
</feature>
<evidence type="ECO:0000313" key="2">
    <source>
        <dbReference type="EMBL" id="MEP0948600.1"/>
    </source>
</evidence>
<keyword evidence="3" id="KW-1185">Reference proteome</keyword>
<organism evidence="2 3">
    <name type="scientific">Leptolyngbya subtilissima DQ-A4</name>
    <dbReference type="NCBI Taxonomy" id="2933933"/>
    <lineage>
        <taxon>Bacteria</taxon>
        <taxon>Bacillati</taxon>
        <taxon>Cyanobacteriota</taxon>
        <taxon>Cyanophyceae</taxon>
        <taxon>Leptolyngbyales</taxon>
        <taxon>Leptolyngbyaceae</taxon>
        <taxon>Leptolyngbya group</taxon>
        <taxon>Leptolyngbya</taxon>
    </lineage>
</organism>
<proteinExistence type="predicted"/>
<name>A0ABV0K776_9CYAN</name>
<evidence type="ECO:0000256" key="1">
    <source>
        <dbReference type="SAM" id="MobiDB-lite"/>
    </source>
</evidence>